<accession>A0ACA9QXM8</accession>
<protein>
    <submittedName>
        <fullName evidence="1">10500_t:CDS:1</fullName>
    </submittedName>
</protein>
<keyword evidence="2" id="KW-1185">Reference proteome</keyword>
<comment type="caution">
    <text evidence="1">The sequence shown here is derived from an EMBL/GenBank/DDBJ whole genome shotgun (WGS) entry which is preliminary data.</text>
</comment>
<proteinExistence type="predicted"/>
<feature type="non-terminal residue" evidence="1">
    <location>
        <position position="67"/>
    </location>
</feature>
<evidence type="ECO:0000313" key="1">
    <source>
        <dbReference type="EMBL" id="CAG8768745.1"/>
    </source>
</evidence>
<organism evidence="1 2">
    <name type="scientific">Dentiscutata heterogama</name>
    <dbReference type="NCBI Taxonomy" id="1316150"/>
    <lineage>
        <taxon>Eukaryota</taxon>
        <taxon>Fungi</taxon>
        <taxon>Fungi incertae sedis</taxon>
        <taxon>Mucoromycota</taxon>
        <taxon>Glomeromycotina</taxon>
        <taxon>Glomeromycetes</taxon>
        <taxon>Diversisporales</taxon>
        <taxon>Gigasporaceae</taxon>
        <taxon>Dentiscutata</taxon>
    </lineage>
</organism>
<evidence type="ECO:0000313" key="2">
    <source>
        <dbReference type="Proteomes" id="UP000789702"/>
    </source>
</evidence>
<dbReference type="Proteomes" id="UP000789702">
    <property type="component" value="Unassembled WGS sequence"/>
</dbReference>
<sequence>MFTCPINNCSVEIEIIKKSPLMRAPSQRSMSIDKGSQDLVIFSKNSLTNLDRIVEENSESGIPDSTT</sequence>
<dbReference type="EMBL" id="CAJVPU010055496">
    <property type="protein sequence ID" value="CAG8768745.1"/>
    <property type="molecule type" value="Genomic_DNA"/>
</dbReference>
<name>A0ACA9QXM8_9GLOM</name>
<reference evidence="1" key="1">
    <citation type="submission" date="2021-06" db="EMBL/GenBank/DDBJ databases">
        <authorList>
            <person name="Kallberg Y."/>
            <person name="Tangrot J."/>
            <person name="Rosling A."/>
        </authorList>
    </citation>
    <scope>NUCLEOTIDE SEQUENCE</scope>
    <source>
        <strain evidence="1">IL203A</strain>
    </source>
</reference>
<gene>
    <name evidence="1" type="ORF">DHETER_LOCUS15712</name>
</gene>